<feature type="transmembrane region" description="Helical" evidence="8">
    <location>
        <begin position="375"/>
        <end position="399"/>
    </location>
</feature>
<evidence type="ECO:0000256" key="8">
    <source>
        <dbReference type="SAM" id="Phobius"/>
    </source>
</evidence>
<keyword evidence="3 7" id="KW-0813">Transport</keyword>
<feature type="transmembrane region" description="Helical" evidence="8">
    <location>
        <begin position="411"/>
        <end position="432"/>
    </location>
</feature>
<dbReference type="Proteomes" id="UP001345827">
    <property type="component" value="Unassembled WGS sequence"/>
</dbReference>
<dbReference type="InterPro" id="IPR036259">
    <property type="entry name" value="MFS_trans_sf"/>
</dbReference>
<proteinExistence type="inferred from homology"/>
<dbReference type="PROSITE" id="PS50850">
    <property type="entry name" value="MFS"/>
    <property type="match status" value="1"/>
</dbReference>
<evidence type="ECO:0000313" key="10">
    <source>
        <dbReference type="EMBL" id="KAK5543585.1"/>
    </source>
</evidence>
<evidence type="ECO:0000256" key="7">
    <source>
        <dbReference type="RuleBase" id="RU003346"/>
    </source>
</evidence>
<dbReference type="InterPro" id="IPR003663">
    <property type="entry name" value="Sugar/inositol_transpt"/>
</dbReference>
<feature type="transmembrane region" description="Helical" evidence="8">
    <location>
        <begin position="319"/>
        <end position="337"/>
    </location>
</feature>
<evidence type="ECO:0000256" key="1">
    <source>
        <dbReference type="ARBA" id="ARBA00004141"/>
    </source>
</evidence>
<keyword evidence="4 8" id="KW-0812">Transmembrane</keyword>
<evidence type="ECO:0000256" key="6">
    <source>
        <dbReference type="ARBA" id="ARBA00023136"/>
    </source>
</evidence>
<feature type="transmembrane region" description="Helical" evidence="8">
    <location>
        <begin position="344"/>
        <end position="363"/>
    </location>
</feature>
<protein>
    <recommendedName>
        <fullName evidence="9">Major facilitator superfamily (MFS) profile domain-containing protein</fullName>
    </recommendedName>
</protein>
<feature type="domain" description="Major facilitator superfamily (MFS) profile" evidence="9">
    <location>
        <begin position="29"/>
        <end position="466"/>
    </location>
</feature>
<evidence type="ECO:0000313" key="11">
    <source>
        <dbReference type="Proteomes" id="UP001345827"/>
    </source>
</evidence>
<dbReference type="GO" id="GO:0005351">
    <property type="term" value="F:carbohydrate:proton symporter activity"/>
    <property type="evidence" value="ECO:0007669"/>
    <property type="project" value="TreeGrafter"/>
</dbReference>
<evidence type="ECO:0000256" key="2">
    <source>
        <dbReference type="ARBA" id="ARBA00010992"/>
    </source>
</evidence>
<dbReference type="PANTHER" id="PTHR48022">
    <property type="entry name" value="PLASTIDIC GLUCOSE TRANSPORTER 4"/>
    <property type="match status" value="1"/>
</dbReference>
<dbReference type="Pfam" id="PF00083">
    <property type="entry name" value="Sugar_tr"/>
    <property type="match status" value="1"/>
</dbReference>
<dbReference type="PROSITE" id="PS00217">
    <property type="entry name" value="SUGAR_TRANSPORT_2"/>
    <property type="match status" value="1"/>
</dbReference>
<dbReference type="PANTHER" id="PTHR48022:SF31">
    <property type="entry name" value="HEXOSE TRANSPORTER"/>
    <property type="match status" value="1"/>
</dbReference>
<organism evidence="10 11">
    <name type="scientific">Vermiconidia calcicola</name>
    <dbReference type="NCBI Taxonomy" id="1690605"/>
    <lineage>
        <taxon>Eukaryota</taxon>
        <taxon>Fungi</taxon>
        <taxon>Dikarya</taxon>
        <taxon>Ascomycota</taxon>
        <taxon>Pezizomycotina</taxon>
        <taxon>Dothideomycetes</taxon>
        <taxon>Dothideomycetidae</taxon>
        <taxon>Mycosphaerellales</taxon>
        <taxon>Extremaceae</taxon>
        <taxon>Vermiconidia</taxon>
    </lineage>
</organism>
<keyword evidence="6 8" id="KW-0472">Membrane</keyword>
<feature type="transmembrane region" description="Helical" evidence="8">
    <location>
        <begin position="121"/>
        <end position="144"/>
    </location>
</feature>
<evidence type="ECO:0000259" key="9">
    <source>
        <dbReference type="PROSITE" id="PS50850"/>
    </source>
</evidence>
<evidence type="ECO:0000256" key="4">
    <source>
        <dbReference type="ARBA" id="ARBA00022692"/>
    </source>
</evidence>
<keyword evidence="11" id="KW-1185">Reference proteome</keyword>
<feature type="transmembrane region" description="Helical" evidence="8">
    <location>
        <begin position="24"/>
        <end position="42"/>
    </location>
</feature>
<comment type="subcellular location">
    <subcellularLocation>
        <location evidence="1">Membrane</location>
        <topology evidence="1">Multi-pass membrane protein</topology>
    </subcellularLocation>
</comment>
<dbReference type="InterPro" id="IPR050360">
    <property type="entry name" value="MFS_Sugar_Transporters"/>
</dbReference>
<evidence type="ECO:0000256" key="3">
    <source>
        <dbReference type="ARBA" id="ARBA00022448"/>
    </source>
</evidence>
<dbReference type="Gene3D" id="1.20.1250.20">
    <property type="entry name" value="MFS general substrate transporter like domains"/>
    <property type="match status" value="1"/>
</dbReference>
<sequence length="524" mass="57009">MADTAPSAPVTRHVGKLVPTNSRLLIALVIMSCLVNSMTMGYDGNMMNGLNILPSFYNTISLNTSGQSVNTGIIWVGSCVAALFSGQVIDRWGRKAGMAVAALIAFVGIPLQAAAQNPAMFVVSRFIVGVGIGLSSVACPTYCAETAPLEWRAFCLGLYYAFWYGGGLLAAGVTYGTAKIMSSWAWRLPSLIQVVPALLCLVVLPFIPESPRWLMYHGRQEEALEVLAIMGANGDKSDPVVVTQYKQIYDTVTFEQTNKASQNWMDAFRTRNNRRRIMLACSCAIIGNMSGSGIISYYLGTMLSQAGITDTNTQLQINIYLSIWCLCTATCGTWFADKIGRKKLGAGSMAVSLVFLYLVGGLTKVYGSGENYSGVLGTVACIFLYQGTYSFGWTTLLVMYPPEVLNFSLRANGVSIYTFFSNGAACIVTFAFPFALAKIGWKTYMINATWDVLEVIFIIWFWVETSNKTLEEIDEVLDGEMHSDAPVLIAVMHGDVEVDTSLKVHGHIDGKEDTTSKQATVTVT</sequence>
<feature type="transmembrane region" description="Helical" evidence="8">
    <location>
        <begin position="277"/>
        <end position="299"/>
    </location>
</feature>
<dbReference type="InterPro" id="IPR020846">
    <property type="entry name" value="MFS_dom"/>
</dbReference>
<dbReference type="PROSITE" id="PS00216">
    <property type="entry name" value="SUGAR_TRANSPORT_1"/>
    <property type="match status" value="1"/>
</dbReference>
<gene>
    <name evidence="10" type="ORF">LTR25_001199</name>
</gene>
<reference evidence="10 11" key="1">
    <citation type="submission" date="2023-06" db="EMBL/GenBank/DDBJ databases">
        <title>Black Yeasts Isolated from many extreme environments.</title>
        <authorList>
            <person name="Coleine C."/>
            <person name="Stajich J.E."/>
            <person name="Selbmann L."/>
        </authorList>
    </citation>
    <scope>NUCLEOTIDE SEQUENCE [LARGE SCALE GENOMIC DNA]</scope>
    <source>
        <strain evidence="10 11">CCFEE 5887</strain>
    </source>
</reference>
<dbReference type="AlphaFoldDB" id="A0AAV9QIK9"/>
<comment type="caution">
    <text evidence="10">The sequence shown here is derived from an EMBL/GenBank/DDBJ whole genome shotgun (WGS) entry which is preliminary data.</text>
</comment>
<accession>A0AAV9QIK9</accession>
<dbReference type="FunFam" id="1.20.1250.20:FF:000134">
    <property type="entry name" value="MFS sugar transporter protein"/>
    <property type="match status" value="1"/>
</dbReference>
<dbReference type="GO" id="GO:0016020">
    <property type="term" value="C:membrane"/>
    <property type="evidence" value="ECO:0007669"/>
    <property type="project" value="UniProtKB-SubCell"/>
</dbReference>
<evidence type="ECO:0000256" key="5">
    <source>
        <dbReference type="ARBA" id="ARBA00022989"/>
    </source>
</evidence>
<feature type="transmembrane region" description="Helical" evidence="8">
    <location>
        <begin position="444"/>
        <end position="463"/>
    </location>
</feature>
<dbReference type="InterPro" id="IPR005829">
    <property type="entry name" value="Sugar_transporter_CS"/>
</dbReference>
<keyword evidence="5 8" id="KW-1133">Transmembrane helix</keyword>
<feature type="transmembrane region" description="Helical" evidence="8">
    <location>
        <begin position="156"/>
        <end position="178"/>
    </location>
</feature>
<feature type="transmembrane region" description="Helical" evidence="8">
    <location>
        <begin position="72"/>
        <end position="89"/>
    </location>
</feature>
<comment type="similarity">
    <text evidence="2 7">Belongs to the major facilitator superfamily. Sugar transporter (TC 2.A.1.1) family.</text>
</comment>
<dbReference type="SUPFAM" id="SSF103473">
    <property type="entry name" value="MFS general substrate transporter"/>
    <property type="match status" value="1"/>
</dbReference>
<dbReference type="NCBIfam" id="TIGR00879">
    <property type="entry name" value="SP"/>
    <property type="match status" value="1"/>
</dbReference>
<dbReference type="InterPro" id="IPR005828">
    <property type="entry name" value="MFS_sugar_transport-like"/>
</dbReference>
<dbReference type="EMBL" id="JAXLQG010000002">
    <property type="protein sequence ID" value="KAK5543585.1"/>
    <property type="molecule type" value="Genomic_DNA"/>
</dbReference>
<feature type="transmembrane region" description="Helical" evidence="8">
    <location>
        <begin position="96"/>
        <end position="115"/>
    </location>
</feature>
<feature type="transmembrane region" description="Helical" evidence="8">
    <location>
        <begin position="184"/>
        <end position="207"/>
    </location>
</feature>
<name>A0AAV9QIK9_9PEZI</name>